<name>A0A4U6TPN7_SETVI</name>
<proteinExistence type="predicted"/>
<dbReference type="Gramene" id="TKW02963">
    <property type="protein sequence ID" value="TKW02963"/>
    <property type="gene ID" value="SEVIR_7G045105v2"/>
</dbReference>
<gene>
    <name evidence="2" type="ORF">SEVIR_7G045105v2</name>
</gene>
<reference evidence="2" key="1">
    <citation type="submission" date="2019-03" db="EMBL/GenBank/DDBJ databases">
        <title>WGS assembly of Setaria viridis.</title>
        <authorList>
            <person name="Huang P."/>
            <person name="Jenkins J."/>
            <person name="Grimwood J."/>
            <person name="Barry K."/>
            <person name="Healey A."/>
            <person name="Mamidi S."/>
            <person name="Sreedasyam A."/>
            <person name="Shu S."/>
            <person name="Feldman M."/>
            <person name="Wu J."/>
            <person name="Yu Y."/>
            <person name="Chen C."/>
            <person name="Johnson J."/>
            <person name="Rokhsar D."/>
            <person name="Baxter I."/>
            <person name="Schmutz J."/>
            <person name="Brutnell T."/>
            <person name="Kellogg E."/>
        </authorList>
    </citation>
    <scope>NUCLEOTIDE SEQUENCE [LARGE SCALE GENOMIC DNA]</scope>
</reference>
<dbReference type="EMBL" id="CM016558">
    <property type="protein sequence ID" value="TKW02963.1"/>
    <property type="molecule type" value="Genomic_DNA"/>
</dbReference>
<keyword evidence="3" id="KW-1185">Reference proteome</keyword>
<evidence type="ECO:0000313" key="2">
    <source>
        <dbReference type="EMBL" id="TKW02963.1"/>
    </source>
</evidence>
<protein>
    <submittedName>
        <fullName evidence="2">Uncharacterized protein</fullName>
    </submittedName>
</protein>
<sequence>MKTWVHFSEAGNPVMALAAFLASLVEFDDAVTSCCNSLRAISEISPAFELATGHCFILPDPLSNHEDPTCNFRR</sequence>
<organism evidence="2 3">
    <name type="scientific">Setaria viridis</name>
    <name type="common">Green bristlegrass</name>
    <name type="synonym">Setaria italica subsp. viridis</name>
    <dbReference type="NCBI Taxonomy" id="4556"/>
    <lineage>
        <taxon>Eukaryota</taxon>
        <taxon>Viridiplantae</taxon>
        <taxon>Streptophyta</taxon>
        <taxon>Embryophyta</taxon>
        <taxon>Tracheophyta</taxon>
        <taxon>Spermatophyta</taxon>
        <taxon>Magnoliopsida</taxon>
        <taxon>Liliopsida</taxon>
        <taxon>Poales</taxon>
        <taxon>Poaceae</taxon>
        <taxon>PACMAD clade</taxon>
        <taxon>Panicoideae</taxon>
        <taxon>Panicodae</taxon>
        <taxon>Paniceae</taxon>
        <taxon>Cenchrinae</taxon>
        <taxon>Setaria</taxon>
    </lineage>
</organism>
<keyword evidence="1" id="KW-0732">Signal</keyword>
<dbReference type="Proteomes" id="UP000298652">
    <property type="component" value="Chromosome 7"/>
</dbReference>
<evidence type="ECO:0000256" key="1">
    <source>
        <dbReference type="SAM" id="SignalP"/>
    </source>
</evidence>
<dbReference type="AlphaFoldDB" id="A0A4U6TPN7"/>
<accession>A0A4U6TPN7</accession>
<feature type="signal peptide" evidence="1">
    <location>
        <begin position="1"/>
        <end position="30"/>
    </location>
</feature>
<feature type="chain" id="PRO_5020916960" evidence="1">
    <location>
        <begin position="31"/>
        <end position="74"/>
    </location>
</feature>
<evidence type="ECO:0000313" key="3">
    <source>
        <dbReference type="Proteomes" id="UP000298652"/>
    </source>
</evidence>